<proteinExistence type="predicted"/>
<gene>
    <name evidence="1" type="ORF">SAMN06265376_11147</name>
</gene>
<dbReference type="EMBL" id="FZNY01000011">
    <property type="protein sequence ID" value="SNS32476.1"/>
    <property type="molecule type" value="Genomic_DNA"/>
</dbReference>
<keyword evidence="2" id="KW-1185">Reference proteome</keyword>
<accession>A0A239DJ69</accession>
<dbReference type="OrthoDB" id="1164322at2"/>
<sequence>MLKNILNLNGAQSLNKKEQKEINGGMITVGGGCGPNHYASLVLCEGECGTLGYCTQDYDNPNCFKCNYDFK</sequence>
<dbReference type="RefSeq" id="WP_143337227.1">
    <property type="nucleotide sequence ID" value="NZ_BMEP01000008.1"/>
</dbReference>
<evidence type="ECO:0000313" key="1">
    <source>
        <dbReference type="EMBL" id="SNS32476.1"/>
    </source>
</evidence>
<evidence type="ECO:0000313" key="2">
    <source>
        <dbReference type="Proteomes" id="UP000198379"/>
    </source>
</evidence>
<protein>
    <submittedName>
        <fullName evidence="1">Uncharacterized protein</fullName>
    </submittedName>
</protein>
<organism evidence="1 2">
    <name type="scientific">Dokdonia pacifica</name>
    <dbReference type="NCBI Taxonomy" id="1627892"/>
    <lineage>
        <taxon>Bacteria</taxon>
        <taxon>Pseudomonadati</taxon>
        <taxon>Bacteroidota</taxon>
        <taxon>Flavobacteriia</taxon>
        <taxon>Flavobacteriales</taxon>
        <taxon>Flavobacteriaceae</taxon>
        <taxon>Dokdonia</taxon>
    </lineage>
</organism>
<dbReference type="PROSITE" id="PS51257">
    <property type="entry name" value="PROKAR_LIPOPROTEIN"/>
    <property type="match status" value="1"/>
</dbReference>
<name>A0A239DJ69_9FLAO</name>
<dbReference type="Proteomes" id="UP000198379">
    <property type="component" value="Unassembled WGS sequence"/>
</dbReference>
<reference evidence="1 2" key="1">
    <citation type="submission" date="2017-06" db="EMBL/GenBank/DDBJ databases">
        <authorList>
            <person name="Kim H.J."/>
            <person name="Triplett B.A."/>
        </authorList>
    </citation>
    <scope>NUCLEOTIDE SEQUENCE [LARGE SCALE GENOMIC DNA]</scope>
    <source>
        <strain evidence="1 2">DSM 25597</strain>
    </source>
</reference>
<dbReference type="AlphaFoldDB" id="A0A239DJ69"/>